<evidence type="ECO:0000256" key="2">
    <source>
        <dbReference type="SAM" id="SignalP"/>
    </source>
</evidence>
<keyword evidence="4" id="KW-1185">Reference proteome</keyword>
<sequence length="113" mass="11282">MSGPFLLLGVLLVLALFISSQVAASQDDLTSESAVVTADGKGGHGHGYGYSGKGGHGGGGGGKGGYRGGGGGKGKGGCRYGCCRGYRYSHGCNRCCSTANEAHDLHFADDIPN</sequence>
<name>A0A022Q8F9_ERYGU</name>
<evidence type="ECO:0000313" key="4">
    <source>
        <dbReference type="Proteomes" id="UP000030748"/>
    </source>
</evidence>
<feature type="signal peptide" evidence="2">
    <location>
        <begin position="1"/>
        <end position="24"/>
    </location>
</feature>
<dbReference type="eggNOG" id="ENOG502S5AC">
    <property type="taxonomic scope" value="Eukaryota"/>
</dbReference>
<feature type="region of interest" description="Disordered" evidence="1">
    <location>
        <begin position="55"/>
        <end position="75"/>
    </location>
</feature>
<dbReference type="PANTHER" id="PTHR37389:SF33">
    <property type="entry name" value="GLYCINE-RICH PROTEIN-LIKE"/>
    <property type="match status" value="1"/>
</dbReference>
<dbReference type="EMBL" id="KI632130">
    <property type="protein sequence ID" value="EYU24281.1"/>
    <property type="molecule type" value="Genomic_DNA"/>
</dbReference>
<dbReference type="InterPro" id="IPR010800">
    <property type="entry name" value="GRP"/>
</dbReference>
<dbReference type="PANTHER" id="PTHR37389">
    <property type="entry name" value="NODULIN-24"/>
    <property type="match status" value="1"/>
</dbReference>
<dbReference type="Pfam" id="PF07172">
    <property type="entry name" value="GRP"/>
    <property type="match status" value="1"/>
</dbReference>
<organism evidence="3 4">
    <name type="scientific">Erythranthe guttata</name>
    <name type="common">Yellow monkey flower</name>
    <name type="synonym">Mimulus guttatus</name>
    <dbReference type="NCBI Taxonomy" id="4155"/>
    <lineage>
        <taxon>Eukaryota</taxon>
        <taxon>Viridiplantae</taxon>
        <taxon>Streptophyta</taxon>
        <taxon>Embryophyta</taxon>
        <taxon>Tracheophyta</taxon>
        <taxon>Spermatophyta</taxon>
        <taxon>Magnoliopsida</taxon>
        <taxon>eudicotyledons</taxon>
        <taxon>Gunneridae</taxon>
        <taxon>Pentapetalae</taxon>
        <taxon>asterids</taxon>
        <taxon>lamiids</taxon>
        <taxon>Lamiales</taxon>
        <taxon>Phrymaceae</taxon>
        <taxon>Erythranthe</taxon>
    </lineage>
</organism>
<feature type="chain" id="PRO_5001503850" description="Glycine-rich protein" evidence="2">
    <location>
        <begin position="25"/>
        <end position="113"/>
    </location>
</feature>
<keyword evidence="2" id="KW-0732">Signal</keyword>
<dbReference type="STRING" id="4155.A0A022Q8F9"/>
<reference evidence="3 4" key="1">
    <citation type="journal article" date="2013" name="Proc. Natl. Acad. Sci. U.S.A.">
        <title>Fine-scale variation in meiotic recombination in Mimulus inferred from population shotgun sequencing.</title>
        <authorList>
            <person name="Hellsten U."/>
            <person name="Wright K.M."/>
            <person name="Jenkins J."/>
            <person name="Shu S."/>
            <person name="Yuan Y."/>
            <person name="Wessler S.R."/>
            <person name="Schmutz J."/>
            <person name="Willis J.H."/>
            <person name="Rokhsar D.S."/>
        </authorList>
    </citation>
    <scope>NUCLEOTIDE SEQUENCE [LARGE SCALE GENOMIC DNA]</scope>
    <source>
        <strain evidence="4">cv. DUN x IM62</strain>
    </source>
</reference>
<evidence type="ECO:0008006" key="5">
    <source>
        <dbReference type="Google" id="ProtNLM"/>
    </source>
</evidence>
<dbReference type="Proteomes" id="UP000030748">
    <property type="component" value="Unassembled WGS sequence"/>
</dbReference>
<proteinExistence type="predicted"/>
<evidence type="ECO:0000256" key="1">
    <source>
        <dbReference type="SAM" id="MobiDB-lite"/>
    </source>
</evidence>
<gene>
    <name evidence="3" type="ORF">MIMGU_mgv1a026055mg</name>
</gene>
<dbReference type="AlphaFoldDB" id="A0A022Q8F9"/>
<evidence type="ECO:0000313" key="3">
    <source>
        <dbReference type="EMBL" id="EYU24281.1"/>
    </source>
</evidence>
<accession>A0A022Q8F9</accession>
<protein>
    <recommendedName>
        <fullName evidence="5">Glycine-rich protein</fullName>
    </recommendedName>
</protein>